<gene>
    <name evidence="1" type="ORF">PXEA_LOCUS2678</name>
</gene>
<accession>A0A448WDS1</accession>
<dbReference type="Proteomes" id="UP000784294">
    <property type="component" value="Unassembled WGS sequence"/>
</dbReference>
<name>A0A448WDS1_9PLAT</name>
<keyword evidence="2" id="KW-1185">Reference proteome</keyword>
<evidence type="ECO:0000313" key="2">
    <source>
        <dbReference type="Proteomes" id="UP000784294"/>
    </source>
</evidence>
<dbReference type="AlphaFoldDB" id="A0A448WDS1"/>
<comment type="caution">
    <text evidence="1">The sequence shown here is derived from an EMBL/GenBank/DDBJ whole genome shotgun (WGS) entry which is preliminary data.</text>
</comment>
<protein>
    <submittedName>
        <fullName evidence="1">Uncharacterized protein</fullName>
    </submittedName>
</protein>
<reference evidence="1" key="1">
    <citation type="submission" date="2018-11" db="EMBL/GenBank/DDBJ databases">
        <authorList>
            <consortium name="Pathogen Informatics"/>
        </authorList>
    </citation>
    <scope>NUCLEOTIDE SEQUENCE</scope>
</reference>
<dbReference type="EMBL" id="CAAALY010005833">
    <property type="protein sequence ID" value="VEL09238.1"/>
    <property type="molecule type" value="Genomic_DNA"/>
</dbReference>
<evidence type="ECO:0000313" key="1">
    <source>
        <dbReference type="EMBL" id="VEL09238.1"/>
    </source>
</evidence>
<organism evidence="1 2">
    <name type="scientific">Protopolystoma xenopodis</name>
    <dbReference type="NCBI Taxonomy" id="117903"/>
    <lineage>
        <taxon>Eukaryota</taxon>
        <taxon>Metazoa</taxon>
        <taxon>Spiralia</taxon>
        <taxon>Lophotrochozoa</taxon>
        <taxon>Platyhelminthes</taxon>
        <taxon>Monogenea</taxon>
        <taxon>Polyopisthocotylea</taxon>
        <taxon>Polystomatidea</taxon>
        <taxon>Polystomatidae</taxon>
        <taxon>Protopolystoma</taxon>
    </lineage>
</organism>
<proteinExistence type="predicted"/>
<sequence>MLARLGRSASLNRDSLDRGETAKEWEALGPVNCETDPICIAWESLKPACTIGLFMYFLKVCQLLSIMLIHYWTLTATGLQTDNETRRQLSTLQQQTFSSVAAVTKSLKRSTSHSL</sequence>